<protein>
    <submittedName>
        <fullName evidence="1">Uncharacterized protein</fullName>
    </submittedName>
</protein>
<gene>
    <name evidence="1" type="ORF">P5673_018212</name>
</gene>
<accession>A0AAD9QDA9</accession>
<evidence type="ECO:0000313" key="2">
    <source>
        <dbReference type="Proteomes" id="UP001249851"/>
    </source>
</evidence>
<reference evidence="1" key="2">
    <citation type="journal article" date="2023" name="Science">
        <title>Genomic signatures of disease resistance in endangered staghorn corals.</title>
        <authorList>
            <person name="Vollmer S.V."/>
            <person name="Selwyn J.D."/>
            <person name="Despard B.A."/>
            <person name="Roesel C.L."/>
        </authorList>
    </citation>
    <scope>NUCLEOTIDE SEQUENCE</scope>
    <source>
        <strain evidence="1">K2</strain>
    </source>
</reference>
<comment type="caution">
    <text evidence="1">The sequence shown here is derived from an EMBL/GenBank/DDBJ whole genome shotgun (WGS) entry which is preliminary data.</text>
</comment>
<proteinExistence type="predicted"/>
<sequence>MQVITKCYLRPGSVFESSLAFLPSDVLCRDVMIRASSDSHLLIYPFATVGIDYCGPLYVQTGPVTRSANKNPRLQKRCGCIFTYLRYQAVHIGIASNLSRDSFIYAMMRFVGGRVHPEQFTEIMVQILGERRLM</sequence>
<organism evidence="1 2">
    <name type="scientific">Acropora cervicornis</name>
    <name type="common">Staghorn coral</name>
    <dbReference type="NCBI Taxonomy" id="6130"/>
    <lineage>
        <taxon>Eukaryota</taxon>
        <taxon>Metazoa</taxon>
        <taxon>Cnidaria</taxon>
        <taxon>Anthozoa</taxon>
        <taxon>Hexacorallia</taxon>
        <taxon>Scleractinia</taxon>
        <taxon>Astrocoeniina</taxon>
        <taxon>Acroporidae</taxon>
        <taxon>Acropora</taxon>
    </lineage>
</organism>
<dbReference type="AlphaFoldDB" id="A0AAD9QDA9"/>
<dbReference type="Proteomes" id="UP001249851">
    <property type="component" value="Unassembled WGS sequence"/>
</dbReference>
<name>A0AAD9QDA9_ACRCE</name>
<keyword evidence="2" id="KW-1185">Reference proteome</keyword>
<evidence type="ECO:0000313" key="1">
    <source>
        <dbReference type="EMBL" id="KAK2559095.1"/>
    </source>
</evidence>
<dbReference type="EMBL" id="JARQWQ010000041">
    <property type="protein sequence ID" value="KAK2559095.1"/>
    <property type="molecule type" value="Genomic_DNA"/>
</dbReference>
<reference evidence="1" key="1">
    <citation type="journal article" date="2023" name="G3 (Bethesda)">
        <title>Whole genome assembly and annotation of the endangered Caribbean coral Acropora cervicornis.</title>
        <authorList>
            <person name="Selwyn J.D."/>
            <person name="Vollmer S.V."/>
        </authorList>
    </citation>
    <scope>NUCLEOTIDE SEQUENCE</scope>
    <source>
        <strain evidence="1">K2</strain>
    </source>
</reference>